<keyword evidence="8" id="KW-1185">Reference proteome</keyword>
<protein>
    <submittedName>
        <fullName evidence="7">Uncharacterized protein</fullName>
    </submittedName>
</protein>
<sequence>MSANGKQRRPLLWTCLLFTTFGLLCSVVAFVLPYWYARYPQSKSRFLRLGLWEICFEDFMPADLGNLMYTGCFYLYDRKIRALWSLIFRTWFVVCQVFHTFSFVAYVMVEVVLITQVCNLVSSRGPRAVLFSIIASGATLLFVLIGSVTMGTGVDAESKRKPSAEQDWLISLDQCSLSWAYGISLLSLLGCLVPFVILCWCVYPKRSPSGLLSVSAWDWPNRSDLICQYHLNDLRALSSQAQSLRSRSVTTSGDVGSAHPFSHSSLCNQTPLGTASVTTRDMLISAKPVTTPAVVNAVPLTSARQRSRHSRSRSGCDRRTTHRIPESVSQTSWETNGKLSSYDPRSPDSISLLSYEHHAAPPPMKSPRNTASEQSSIVTQESSTKTNRLNSRSTSDGIPAQEDRRNVYEFESPAKLSAATLTLEGAAGSMQLSTGWPSRLRSTTSGVDTSVWTADSSVQAARPMGRSHSKSNLKQTSGRSASPTSSEQPTAEEFTPRPVVQAAKPMRRKHQ</sequence>
<feature type="compositionally biased region" description="Polar residues" evidence="5">
    <location>
        <begin position="472"/>
        <end position="489"/>
    </location>
</feature>
<evidence type="ECO:0000313" key="8">
    <source>
        <dbReference type="Proteomes" id="UP000316759"/>
    </source>
</evidence>
<evidence type="ECO:0000256" key="1">
    <source>
        <dbReference type="ARBA" id="ARBA00004141"/>
    </source>
</evidence>
<dbReference type="InterPro" id="IPR004031">
    <property type="entry name" value="PMP22/EMP/MP20/Claudin"/>
</dbReference>
<name>A0A504YNA1_FASGI</name>
<gene>
    <name evidence="7" type="ORF">FGIG_00762</name>
</gene>
<dbReference type="Gene3D" id="1.20.140.150">
    <property type="match status" value="1"/>
</dbReference>
<feature type="region of interest" description="Disordered" evidence="5">
    <location>
        <begin position="297"/>
        <end position="406"/>
    </location>
</feature>
<dbReference type="EMBL" id="SUNJ01007397">
    <property type="protein sequence ID" value="TPP62035.1"/>
    <property type="molecule type" value="Genomic_DNA"/>
</dbReference>
<keyword evidence="2 6" id="KW-0812">Transmembrane</keyword>
<keyword evidence="3 6" id="KW-1133">Transmembrane helix</keyword>
<feature type="transmembrane region" description="Helical" evidence="6">
    <location>
        <begin position="12"/>
        <end position="36"/>
    </location>
</feature>
<comment type="caution">
    <text evidence="7">The sequence shown here is derived from an EMBL/GenBank/DDBJ whole genome shotgun (WGS) entry which is preliminary data.</text>
</comment>
<proteinExistence type="predicted"/>
<feature type="transmembrane region" description="Helical" evidence="6">
    <location>
        <begin position="129"/>
        <end position="150"/>
    </location>
</feature>
<evidence type="ECO:0000256" key="4">
    <source>
        <dbReference type="ARBA" id="ARBA00023136"/>
    </source>
</evidence>
<dbReference type="PANTHER" id="PTHR21284">
    <property type="entry name" value="EG:80H7.2 PROTEIN"/>
    <property type="match status" value="1"/>
</dbReference>
<evidence type="ECO:0000313" key="7">
    <source>
        <dbReference type="EMBL" id="TPP62035.1"/>
    </source>
</evidence>
<keyword evidence="4 6" id="KW-0472">Membrane</keyword>
<feature type="compositionally biased region" description="Basic and acidic residues" evidence="5">
    <location>
        <begin position="314"/>
        <end position="325"/>
    </location>
</feature>
<dbReference type="GO" id="GO:0016020">
    <property type="term" value="C:membrane"/>
    <property type="evidence" value="ECO:0007669"/>
    <property type="project" value="UniProtKB-SubCell"/>
</dbReference>
<dbReference type="Pfam" id="PF13903">
    <property type="entry name" value="Claudin_2"/>
    <property type="match status" value="1"/>
</dbReference>
<organism evidence="7 8">
    <name type="scientific">Fasciola gigantica</name>
    <name type="common">Giant liver fluke</name>
    <dbReference type="NCBI Taxonomy" id="46835"/>
    <lineage>
        <taxon>Eukaryota</taxon>
        <taxon>Metazoa</taxon>
        <taxon>Spiralia</taxon>
        <taxon>Lophotrochozoa</taxon>
        <taxon>Platyhelminthes</taxon>
        <taxon>Trematoda</taxon>
        <taxon>Digenea</taxon>
        <taxon>Plagiorchiida</taxon>
        <taxon>Echinostomata</taxon>
        <taxon>Echinostomatoidea</taxon>
        <taxon>Fasciolidae</taxon>
        <taxon>Fasciola</taxon>
    </lineage>
</organism>
<accession>A0A504YNA1</accession>
<dbReference type="AlphaFoldDB" id="A0A504YNA1"/>
<evidence type="ECO:0000256" key="6">
    <source>
        <dbReference type="SAM" id="Phobius"/>
    </source>
</evidence>
<evidence type="ECO:0000256" key="5">
    <source>
        <dbReference type="SAM" id="MobiDB-lite"/>
    </source>
</evidence>
<dbReference type="PANTHER" id="PTHR21284:SF12">
    <property type="entry name" value="EG:80H7.2 PROTEIN"/>
    <property type="match status" value="1"/>
</dbReference>
<evidence type="ECO:0000256" key="3">
    <source>
        <dbReference type="ARBA" id="ARBA00022989"/>
    </source>
</evidence>
<feature type="compositionally biased region" description="Polar residues" evidence="5">
    <location>
        <begin position="327"/>
        <end position="339"/>
    </location>
</feature>
<evidence type="ECO:0000256" key="2">
    <source>
        <dbReference type="ARBA" id="ARBA00022692"/>
    </source>
</evidence>
<feature type="region of interest" description="Disordered" evidence="5">
    <location>
        <begin position="430"/>
        <end position="511"/>
    </location>
</feature>
<dbReference type="OrthoDB" id="6140671at2759"/>
<dbReference type="Proteomes" id="UP000316759">
    <property type="component" value="Unassembled WGS sequence"/>
</dbReference>
<feature type="transmembrane region" description="Helical" evidence="6">
    <location>
        <begin position="91"/>
        <end position="117"/>
    </location>
</feature>
<reference evidence="7 8" key="1">
    <citation type="submission" date="2019-04" db="EMBL/GenBank/DDBJ databases">
        <title>Annotation for the trematode Fasciola gigantica.</title>
        <authorList>
            <person name="Choi Y.-J."/>
        </authorList>
    </citation>
    <scope>NUCLEOTIDE SEQUENCE [LARGE SCALE GENOMIC DNA]</scope>
    <source>
        <strain evidence="7">Uganda_cow_1</strain>
    </source>
</reference>
<feature type="transmembrane region" description="Helical" evidence="6">
    <location>
        <begin position="179"/>
        <end position="203"/>
    </location>
</feature>
<comment type="subcellular location">
    <subcellularLocation>
        <location evidence="1">Membrane</location>
        <topology evidence="1">Multi-pass membrane protein</topology>
    </subcellularLocation>
</comment>
<feature type="compositionally biased region" description="Polar residues" evidence="5">
    <location>
        <begin position="430"/>
        <end position="459"/>
    </location>
</feature>
<feature type="compositionally biased region" description="Polar residues" evidence="5">
    <location>
        <begin position="367"/>
        <end position="396"/>
    </location>
</feature>